<dbReference type="InterPro" id="IPR036890">
    <property type="entry name" value="HATPase_C_sf"/>
</dbReference>
<dbReference type="GO" id="GO:0005524">
    <property type="term" value="F:ATP binding"/>
    <property type="evidence" value="ECO:0007669"/>
    <property type="project" value="UniProtKB-KW"/>
</dbReference>
<dbReference type="AlphaFoldDB" id="A0A9J6P6Y6"/>
<evidence type="ECO:0000313" key="3">
    <source>
        <dbReference type="Proteomes" id="UP001056429"/>
    </source>
</evidence>
<reference evidence="2" key="2">
    <citation type="submission" date="2021-04" db="EMBL/GenBank/DDBJ databases">
        <authorList>
            <person name="Dong X."/>
        </authorList>
    </citation>
    <scope>NUCLEOTIDE SEQUENCE</scope>
    <source>
        <strain evidence="2">ZWT</strain>
    </source>
</reference>
<sequence>MSKIELLSYEFDVTAGDFIRGGESASQIKNVMQQLGVDSKIVKKICVACYEAEMNMVIHSFGGKIKATIFKDSIEMKFHDEGPGIEDIELAMKVGYSTASDDARNMGFGAGMGLPNIKKNSDEFEIESYKGKGTEIKLVINL</sequence>
<evidence type="ECO:0000313" key="2">
    <source>
        <dbReference type="EMBL" id="MCM1992371.1"/>
    </source>
</evidence>
<comment type="caution">
    <text evidence="2">The sequence shown here is derived from an EMBL/GenBank/DDBJ whole genome shotgun (WGS) entry which is preliminary data.</text>
</comment>
<dbReference type="InterPro" id="IPR003594">
    <property type="entry name" value="HATPase_dom"/>
</dbReference>
<dbReference type="Gene3D" id="3.30.565.10">
    <property type="entry name" value="Histidine kinase-like ATPase, C-terminal domain"/>
    <property type="match status" value="1"/>
</dbReference>
<keyword evidence="3" id="KW-1185">Reference proteome</keyword>
<keyword evidence="2" id="KW-0067">ATP-binding</keyword>
<feature type="domain" description="Histidine kinase/HSP90-like ATPase" evidence="1">
    <location>
        <begin position="27"/>
        <end position="139"/>
    </location>
</feature>
<gene>
    <name evidence="2" type="ORF">KDK92_21885</name>
</gene>
<name>A0A9J6P6Y6_9CLOT</name>
<organism evidence="2 3">
    <name type="scientific">Oceanirhabdus seepicola</name>
    <dbReference type="NCBI Taxonomy" id="2828781"/>
    <lineage>
        <taxon>Bacteria</taxon>
        <taxon>Bacillati</taxon>
        <taxon>Bacillota</taxon>
        <taxon>Clostridia</taxon>
        <taxon>Eubacteriales</taxon>
        <taxon>Clostridiaceae</taxon>
        <taxon>Oceanirhabdus</taxon>
    </lineage>
</organism>
<dbReference type="RefSeq" id="WP_250861539.1">
    <property type="nucleotide sequence ID" value="NZ_JAGSOJ010000006.1"/>
</dbReference>
<proteinExistence type="predicted"/>
<reference evidence="2" key="1">
    <citation type="journal article" date="2021" name="mSystems">
        <title>Bacteria and Archaea Synergistically Convert Glycine Betaine to Biogenic Methane in the Formosa Cold Seep of the South China Sea.</title>
        <authorList>
            <person name="Li L."/>
            <person name="Zhang W."/>
            <person name="Zhang S."/>
            <person name="Song L."/>
            <person name="Sun Q."/>
            <person name="Zhang H."/>
            <person name="Xiang H."/>
            <person name="Dong X."/>
        </authorList>
    </citation>
    <scope>NUCLEOTIDE SEQUENCE</scope>
    <source>
        <strain evidence="2">ZWT</strain>
    </source>
</reference>
<evidence type="ECO:0000259" key="1">
    <source>
        <dbReference type="Pfam" id="PF13581"/>
    </source>
</evidence>
<dbReference type="Pfam" id="PF13581">
    <property type="entry name" value="HATPase_c_2"/>
    <property type="match status" value="1"/>
</dbReference>
<dbReference type="EMBL" id="JAGSOJ010000006">
    <property type="protein sequence ID" value="MCM1992371.1"/>
    <property type="molecule type" value="Genomic_DNA"/>
</dbReference>
<protein>
    <submittedName>
        <fullName evidence="2">ATP-binding protein</fullName>
    </submittedName>
</protein>
<dbReference type="Proteomes" id="UP001056429">
    <property type="component" value="Unassembled WGS sequence"/>
</dbReference>
<keyword evidence="2" id="KW-0547">Nucleotide-binding</keyword>
<dbReference type="SUPFAM" id="SSF55874">
    <property type="entry name" value="ATPase domain of HSP90 chaperone/DNA topoisomerase II/histidine kinase"/>
    <property type="match status" value="1"/>
</dbReference>
<accession>A0A9J6P6Y6</accession>